<keyword evidence="4 5" id="KW-0472">Membrane</keyword>
<evidence type="ECO:0000256" key="5">
    <source>
        <dbReference type="SAM" id="Phobius"/>
    </source>
</evidence>
<evidence type="ECO:0000259" key="6">
    <source>
        <dbReference type="Pfam" id="PF04116"/>
    </source>
</evidence>
<dbReference type="AlphaFoldDB" id="A0A934R5Q1"/>
<dbReference type="EMBL" id="JAENIK010000012">
    <property type="protein sequence ID" value="MBK1817467.1"/>
    <property type="molecule type" value="Genomic_DNA"/>
</dbReference>
<protein>
    <submittedName>
        <fullName evidence="7">Sterol desaturase family protein</fullName>
    </submittedName>
</protein>
<keyword evidence="2 5" id="KW-0812">Transmembrane</keyword>
<reference evidence="7" key="1">
    <citation type="submission" date="2021-01" db="EMBL/GenBank/DDBJ databases">
        <title>Modified the classification status of verrucomicrobia.</title>
        <authorList>
            <person name="Feng X."/>
        </authorList>
    </citation>
    <scope>NUCLEOTIDE SEQUENCE</scope>
    <source>
        <strain evidence="7">JCM 18052</strain>
    </source>
</reference>
<organism evidence="7 8">
    <name type="scientific">Luteolibacter yonseiensis</name>
    <dbReference type="NCBI Taxonomy" id="1144680"/>
    <lineage>
        <taxon>Bacteria</taxon>
        <taxon>Pseudomonadati</taxon>
        <taxon>Verrucomicrobiota</taxon>
        <taxon>Verrucomicrobiia</taxon>
        <taxon>Verrucomicrobiales</taxon>
        <taxon>Verrucomicrobiaceae</taxon>
        <taxon>Luteolibacter</taxon>
    </lineage>
</organism>
<dbReference type="GO" id="GO:0016491">
    <property type="term" value="F:oxidoreductase activity"/>
    <property type="evidence" value="ECO:0007669"/>
    <property type="project" value="InterPro"/>
</dbReference>
<keyword evidence="8" id="KW-1185">Reference proteome</keyword>
<accession>A0A934R5Q1</accession>
<name>A0A934R5Q1_9BACT</name>
<feature type="transmembrane region" description="Helical" evidence="5">
    <location>
        <begin position="106"/>
        <end position="124"/>
    </location>
</feature>
<feature type="transmembrane region" description="Helical" evidence="5">
    <location>
        <begin position="166"/>
        <end position="188"/>
    </location>
</feature>
<feature type="transmembrane region" description="Helical" evidence="5">
    <location>
        <begin position="25"/>
        <end position="46"/>
    </location>
</feature>
<dbReference type="PANTHER" id="PTHR11863">
    <property type="entry name" value="STEROL DESATURASE"/>
    <property type="match status" value="1"/>
</dbReference>
<gene>
    <name evidence="7" type="ORF">JIN84_17740</name>
</gene>
<comment type="caution">
    <text evidence="7">The sequence shown here is derived from an EMBL/GenBank/DDBJ whole genome shotgun (WGS) entry which is preliminary data.</text>
</comment>
<dbReference type="Pfam" id="PF04116">
    <property type="entry name" value="FA_hydroxylase"/>
    <property type="match status" value="1"/>
</dbReference>
<evidence type="ECO:0000313" key="8">
    <source>
        <dbReference type="Proteomes" id="UP000600139"/>
    </source>
</evidence>
<dbReference type="RefSeq" id="WP_200352407.1">
    <property type="nucleotide sequence ID" value="NZ_BAABHZ010000001.1"/>
</dbReference>
<dbReference type="InterPro" id="IPR050307">
    <property type="entry name" value="Sterol_Desaturase_Related"/>
</dbReference>
<sequence>MIADISAIDPILVFFKHVANSSVSIAIRYGMLAGFAWLLAYVIFYRRWKHRKVVQKLPASSEIRREIMYSMSSVVIFAAVGALTVFAARQGWTQFYTEPDAYATAWFWGSIACAIVLHDTWFYWTHRMMHHRKLFRFFHRVHHLSHNPSPWAAYAFDPAEAVVQALIFPLVVFVMPIHPGAFAIFMVWQIVHNVVGHTGFEIHPRWLIDSWLGKILNTTTNHAMHHEKMKGNYGLYFNVWDRIMKTNHASYEARFREVTSRPRESRGR</sequence>
<feature type="transmembrane region" description="Helical" evidence="5">
    <location>
        <begin position="67"/>
        <end position="86"/>
    </location>
</feature>
<evidence type="ECO:0000256" key="1">
    <source>
        <dbReference type="ARBA" id="ARBA00004370"/>
    </source>
</evidence>
<comment type="subcellular location">
    <subcellularLocation>
        <location evidence="1">Membrane</location>
    </subcellularLocation>
</comment>
<keyword evidence="3 5" id="KW-1133">Transmembrane helix</keyword>
<dbReference type="InterPro" id="IPR006694">
    <property type="entry name" value="Fatty_acid_hydroxylase"/>
</dbReference>
<evidence type="ECO:0000256" key="2">
    <source>
        <dbReference type="ARBA" id="ARBA00022692"/>
    </source>
</evidence>
<dbReference type="GO" id="GO:0008610">
    <property type="term" value="P:lipid biosynthetic process"/>
    <property type="evidence" value="ECO:0007669"/>
    <property type="project" value="InterPro"/>
</dbReference>
<evidence type="ECO:0000256" key="4">
    <source>
        <dbReference type="ARBA" id="ARBA00023136"/>
    </source>
</evidence>
<dbReference type="GO" id="GO:0016020">
    <property type="term" value="C:membrane"/>
    <property type="evidence" value="ECO:0007669"/>
    <property type="project" value="UniProtKB-SubCell"/>
</dbReference>
<proteinExistence type="predicted"/>
<dbReference type="Proteomes" id="UP000600139">
    <property type="component" value="Unassembled WGS sequence"/>
</dbReference>
<evidence type="ECO:0000256" key="3">
    <source>
        <dbReference type="ARBA" id="ARBA00022989"/>
    </source>
</evidence>
<feature type="domain" description="Fatty acid hydroxylase" evidence="6">
    <location>
        <begin position="112"/>
        <end position="246"/>
    </location>
</feature>
<dbReference type="GO" id="GO:0005506">
    <property type="term" value="F:iron ion binding"/>
    <property type="evidence" value="ECO:0007669"/>
    <property type="project" value="InterPro"/>
</dbReference>
<evidence type="ECO:0000313" key="7">
    <source>
        <dbReference type="EMBL" id="MBK1817467.1"/>
    </source>
</evidence>